<sequence length="178" mass="19337">MRDPIWGNDVDWAAFPWPEPGDYDRRQILSALRAVIRPDPADWSDPGTLVRFAVGNDHRGTVYPAAVAMTDVLLKIAAACPGEPRRVALDVLEAWWSGFEPESGFASYVDAAGHRVAVLPEIARRVTAATDLLTGIEARSLLTVIPLGWGHTLNEDGGVEFWGGRLNPDGSVHFPRGG</sequence>
<protein>
    <submittedName>
        <fullName evidence="1">Uncharacterized protein</fullName>
    </submittedName>
</protein>
<comment type="caution">
    <text evidence="1">The sequence shown here is derived from an EMBL/GenBank/DDBJ whole genome shotgun (WGS) entry which is preliminary data.</text>
</comment>
<evidence type="ECO:0000313" key="2">
    <source>
        <dbReference type="Proteomes" id="UP001523216"/>
    </source>
</evidence>
<dbReference type="RefSeq" id="WP_251798278.1">
    <property type="nucleotide sequence ID" value="NZ_JAMQOL010000015.1"/>
</dbReference>
<evidence type="ECO:0000313" key="1">
    <source>
        <dbReference type="EMBL" id="MCM4078444.1"/>
    </source>
</evidence>
<reference evidence="1 2" key="1">
    <citation type="submission" date="2022-06" db="EMBL/GenBank/DDBJ databases">
        <title>Actinoplanes abujensis sp. nov., isolated from Nigerian arid soil.</title>
        <authorList>
            <person name="Ding P."/>
        </authorList>
    </citation>
    <scope>NUCLEOTIDE SEQUENCE [LARGE SCALE GENOMIC DNA]</scope>
    <source>
        <strain evidence="2">TRM88002</strain>
    </source>
</reference>
<dbReference type="EMBL" id="JAMQOL010000015">
    <property type="protein sequence ID" value="MCM4078444.1"/>
    <property type="molecule type" value="Genomic_DNA"/>
</dbReference>
<organism evidence="1 2">
    <name type="scientific">Paractinoplanes hotanensis</name>
    <dbReference type="NCBI Taxonomy" id="2906497"/>
    <lineage>
        <taxon>Bacteria</taxon>
        <taxon>Bacillati</taxon>
        <taxon>Actinomycetota</taxon>
        <taxon>Actinomycetes</taxon>
        <taxon>Micromonosporales</taxon>
        <taxon>Micromonosporaceae</taxon>
        <taxon>Paractinoplanes</taxon>
    </lineage>
</organism>
<accession>A0ABT0XXF2</accession>
<name>A0ABT0XXF2_9ACTN</name>
<dbReference type="Proteomes" id="UP001523216">
    <property type="component" value="Unassembled WGS sequence"/>
</dbReference>
<gene>
    <name evidence="1" type="ORF">LXN57_12795</name>
</gene>
<proteinExistence type="predicted"/>
<keyword evidence="2" id="KW-1185">Reference proteome</keyword>